<keyword evidence="3" id="KW-1185">Reference proteome</keyword>
<dbReference type="EMBL" id="MSCL01000001">
    <property type="protein sequence ID" value="PQJ75556.1"/>
    <property type="molecule type" value="Genomic_DNA"/>
</dbReference>
<gene>
    <name evidence="2" type="ORF">BTO13_10100</name>
</gene>
<dbReference type="InterPro" id="IPR046863">
    <property type="entry name" value="MbnP-like_dom"/>
</dbReference>
<sequence>MKRIYVLIFLTFLFNSCEKKDCCVNFDPVNVTVKFTHNWDGIPINQNDFDNFKFTTENGELISIDLLRYVVSNVTIGQISKKYQLINVGENTGTEIVLNQVPKGNNFVKFRFGFADVDNVDGVYQDLNSTSFNVPMMMGGGYHYMQFDGKYKDSNNQDANFNYHTIRAVNMSNPMNLILEDTSFEVEIGTIEFSKNTTIEIKMNVAEWFKNPNLWDLNVLNTVLMPNFDAQKLMSENGRNVFSLGEISNE</sequence>
<dbReference type="AlphaFoldDB" id="A0A2S7WDS6"/>
<protein>
    <recommendedName>
        <fullName evidence="1">Copper-binding protein MbnP-like domain-containing protein</fullName>
    </recommendedName>
</protein>
<dbReference type="Pfam" id="PF20243">
    <property type="entry name" value="MbnP"/>
    <property type="match status" value="1"/>
</dbReference>
<feature type="domain" description="Copper-binding protein MbnP-like" evidence="1">
    <location>
        <begin position="30"/>
        <end position="214"/>
    </location>
</feature>
<organism evidence="2 3">
    <name type="scientific">Polaribacter gangjinensis</name>
    <dbReference type="NCBI Taxonomy" id="574710"/>
    <lineage>
        <taxon>Bacteria</taxon>
        <taxon>Pseudomonadati</taxon>
        <taxon>Bacteroidota</taxon>
        <taxon>Flavobacteriia</taxon>
        <taxon>Flavobacteriales</taxon>
        <taxon>Flavobacteriaceae</taxon>
    </lineage>
</organism>
<accession>A0A2S7WDS6</accession>
<reference evidence="2 3" key="1">
    <citation type="submission" date="2016-12" db="EMBL/GenBank/DDBJ databases">
        <title>Trade-off between light-utilization and light-protection in marine flavobacteria.</title>
        <authorList>
            <person name="Kumagai Y."/>
            <person name="Yoshizawa S."/>
            <person name="Kogure K."/>
            <person name="Iwasaki W."/>
        </authorList>
    </citation>
    <scope>NUCLEOTIDE SEQUENCE [LARGE SCALE GENOMIC DNA]</scope>
    <source>
        <strain evidence="2 3">KCTC 22729</strain>
    </source>
</reference>
<name>A0A2S7WDS6_9FLAO</name>
<dbReference type="OrthoDB" id="1422031at2"/>
<proteinExistence type="predicted"/>
<dbReference type="Proteomes" id="UP000237608">
    <property type="component" value="Unassembled WGS sequence"/>
</dbReference>
<evidence type="ECO:0000259" key="1">
    <source>
        <dbReference type="Pfam" id="PF20243"/>
    </source>
</evidence>
<dbReference type="RefSeq" id="WP_105046703.1">
    <property type="nucleotide sequence ID" value="NZ_CP150662.1"/>
</dbReference>
<evidence type="ECO:0000313" key="2">
    <source>
        <dbReference type="EMBL" id="PQJ75556.1"/>
    </source>
</evidence>
<comment type="caution">
    <text evidence="2">The sequence shown here is derived from an EMBL/GenBank/DDBJ whole genome shotgun (WGS) entry which is preliminary data.</text>
</comment>
<evidence type="ECO:0000313" key="3">
    <source>
        <dbReference type="Proteomes" id="UP000237608"/>
    </source>
</evidence>